<reference evidence="8 9" key="1">
    <citation type="journal article" date="2013" name="Curr. Biol.">
        <title>The Genome of the Foraminiferan Reticulomyxa filosa.</title>
        <authorList>
            <person name="Glockner G."/>
            <person name="Hulsmann N."/>
            <person name="Schleicher M."/>
            <person name="Noegel A.A."/>
            <person name="Eichinger L."/>
            <person name="Gallinger C."/>
            <person name="Pawlowski J."/>
            <person name="Sierra R."/>
            <person name="Euteneuer U."/>
            <person name="Pillet L."/>
            <person name="Moustafa A."/>
            <person name="Platzer M."/>
            <person name="Groth M."/>
            <person name="Szafranski K."/>
            <person name="Schliwa M."/>
        </authorList>
    </citation>
    <scope>NUCLEOTIDE SEQUENCE [LARGE SCALE GENOMIC DNA]</scope>
</reference>
<dbReference type="InterPro" id="IPR026082">
    <property type="entry name" value="ABCA"/>
</dbReference>
<dbReference type="PANTHER" id="PTHR19229">
    <property type="entry name" value="ATP-BINDING CASSETTE TRANSPORTER SUBFAMILY A ABCA"/>
    <property type="match status" value="1"/>
</dbReference>
<feature type="region of interest" description="Disordered" evidence="5">
    <location>
        <begin position="498"/>
        <end position="524"/>
    </location>
</feature>
<evidence type="ECO:0000313" key="8">
    <source>
        <dbReference type="EMBL" id="ETO25528.1"/>
    </source>
</evidence>
<keyword evidence="9" id="KW-1185">Reference proteome</keyword>
<keyword evidence="6" id="KW-1133">Transmembrane helix</keyword>
<dbReference type="GO" id="GO:0140359">
    <property type="term" value="F:ABC-type transporter activity"/>
    <property type="evidence" value="ECO:0007669"/>
    <property type="project" value="InterPro"/>
</dbReference>
<evidence type="ECO:0000256" key="1">
    <source>
        <dbReference type="ARBA" id="ARBA00022448"/>
    </source>
</evidence>
<evidence type="ECO:0000259" key="7">
    <source>
        <dbReference type="PROSITE" id="PS50893"/>
    </source>
</evidence>
<dbReference type="AlphaFoldDB" id="X6NHZ7"/>
<feature type="domain" description="ABC transporter" evidence="7">
    <location>
        <begin position="116"/>
        <end position="331"/>
    </location>
</feature>
<dbReference type="GO" id="GO:0016020">
    <property type="term" value="C:membrane"/>
    <property type="evidence" value="ECO:0007669"/>
    <property type="project" value="InterPro"/>
</dbReference>
<keyword evidence="6" id="KW-0472">Membrane</keyword>
<evidence type="ECO:0000256" key="5">
    <source>
        <dbReference type="SAM" id="MobiDB-lite"/>
    </source>
</evidence>
<feature type="transmembrane region" description="Helical" evidence="6">
    <location>
        <begin position="586"/>
        <end position="604"/>
    </location>
</feature>
<evidence type="ECO:0000256" key="6">
    <source>
        <dbReference type="SAM" id="Phobius"/>
    </source>
</evidence>
<dbReference type="Gene3D" id="3.40.50.300">
    <property type="entry name" value="P-loop containing nucleotide triphosphate hydrolases"/>
    <property type="match status" value="1"/>
</dbReference>
<dbReference type="EMBL" id="ASPP01008462">
    <property type="protein sequence ID" value="ETO25528.1"/>
    <property type="molecule type" value="Genomic_DNA"/>
</dbReference>
<comment type="caution">
    <text evidence="8">The sequence shown here is derived from an EMBL/GenBank/DDBJ whole genome shotgun (WGS) entry which is preliminary data.</text>
</comment>
<dbReference type="InterPro" id="IPR027417">
    <property type="entry name" value="P-loop_NTPase"/>
</dbReference>
<evidence type="ECO:0000256" key="2">
    <source>
        <dbReference type="ARBA" id="ARBA00022737"/>
    </source>
</evidence>
<dbReference type="InterPro" id="IPR003439">
    <property type="entry name" value="ABC_transporter-like_ATP-bd"/>
</dbReference>
<keyword evidence="1" id="KW-0813">Transport</keyword>
<feature type="compositionally biased region" description="Acidic residues" evidence="5">
    <location>
        <begin position="509"/>
        <end position="518"/>
    </location>
</feature>
<proteinExistence type="predicted"/>
<keyword evidence="2" id="KW-0677">Repeat</keyword>
<evidence type="ECO:0000256" key="4">
    <source>
        <dbReference type="ARBA" id="ARBA00022840"/>
    </source>
</evidence>
<feature type="transmembrane region" description="Helical" evidence="6">
    <location>
        <begin position="396"/>
        <end position="413"/>
    </location>
</feature>
<feature type="compositionally biased region" description="Low complexity" evidence="5">
    <location>
        <begin position="498"/>
        <end position="508"/>
    </location>
</feature>
<dbReference type="SUPFAM" id="SSF52540">
    <property type="entry name" value="P-loop containing nucleoside triphosphate hydrolases"/>
    <property type="match status" value="1"/>
</dbReference>
<dbReference type="CDD" id="cd03263">
    <property type="entry name" value="ABC_subfamily_A"/>
    <property type="match status" value="1"/>
</dbReference>
<sequence length="745" mass="85091">MQYETGLIGLQWDNINQEYEYFRFANGMLILGLDIIIYFVLTIYLDRVWPSRYGQREPWYFLCTRSFWFPKHRNGAQSPEDSSQSQLLLQRRMSSLMSSEVYEPVGDEHLNKRPAISMRDLKKVFGDVWGQSEVKAVNGVSLDIYEGEVFCLLGHNGAGKTTTIGMLTGLLEISSGEANISGLILWPRLTCQEHLELFAQLKGVPRSRAPEEAKKTLEMVGLSEKTHEFPPNMSGGQKRKLSLGIALIGGSKVVFLDEPTSGMDPQSRRTTWNLIEKEKKNRAIVLTTHFMDEADILADRIGTLFFFFLPHSFPPFFLFEHETYSTLVVWIAIMSTGEVRCCGSSLFLKQKFGVGYTFVVSLEVGVKPITVKHQIDSIVMELIDGASLISIAGGEVYFLLLLCYILIAYRLPFSETSAFPKMFEELDVKKKGGYIYVHTLCFNGNELKITGYGVSVTTLEEVFMKIGEDFGDLDKETGQFVSTRASVLKQKTNKQTTTQPVTTVTSVQDTEETSLNDDSEGKYDNEKITEGKYKPLEGREGEADLSKIFAQPTCRLQKERELDVLLTHCWAIMYKRLWWALRDGRAMFFTIVLPCLLTALNFGIQNLQLAIDYPNLVLDVNQWYSPESYKVPYAKFEPIPSVNELYIDGWNITYDNGMADDWGSFVNYLVNDTLVVHNSTIEWNKTVTNWKQQLLDHRAIRQSICIIPAFTLTFRFCFILFFPFQKCYNITRFAATYDITSFPWI</sequence>
<dbReference type="PROSITE" id="PS00211">
    <property type="entry name" value="ABC_TRANSPORTER_1"/>
    <property type="match status" value="1"/>
</dbReference>
<dbReference type="GO" id="GO:0016887">
    <property type="term" value="F:ATP hydrolysis activity"/>
    <property type="evidence" value="ECO:0007669"/>
    <property type="project" value="InterPro"/>
</dbReference>
<organism evidence="8 9">
    <name type="scientific">Reticulomyxa filosa</name>
    <dbReference type="NCBI Taxonomy" id="46433"/>
    <lineage>
        <taxon>Eukaryota</taxon>
        <taxon>Sar</taxon>
        <taxon>Rhizaria</taxon>
        <taxon>Retaria</taxon>
        <taxon>Foraminifera</taxon>
        <taxon>Monothalamids</taxon>
        <taxon>Reticulomyxidae</taxon>
        <taxon>Reticulomyxa</taxon>
    </lineage>
</organism>
<dbReference type="Pfam" id="PF00005">
    <property type="entry name" value="ABC_tran"/>
    <property type="match status" value="1"/>
</dbReference>
<dbReference type="PROSITE" id="PS50893">
    <property type="entry name" value="ABC_TRANSPORTER_2"/>
    <property type="match status" value="1"/>
</dbReference>
<dbReference type="Proteomes" id="UP000023152">
    <property type="component" value="Unassembled WGS sequence"/>
</dbReference>
<protein>
    <submittedName>
        <fullName evidence="8">ABC transporter A family protein</fullName>
    </submittedName>
</protein>
<evidence type="ECO:0000313" key="9">
    <source>
        <dbReference type="Proteomes" id="UP000023152"/>
    </source>
</evidence>
<feature type="transmembrane region" description="Helical" evidence="6">
    <location>
        <begin position="21"/>
        <end position="45"/>
    </location>
</feature>
<dbReference type="GO" id="GO:0005319">
    <property type="term" value="F:lipid transporter activity"/>
    <property type="evidence" value="ECO:0007669"/>
    <property type="project" value="TreeGrafter"/>
</dbReference>
<dbReference type="InterPro" id="IPR003593">
    <property type="entry name" value="AAA+_ATPase"/>
</dbReference>
<gene>
    <name evidence="8" type="ORF">RFI_11609</name>
</gene>
<keyword evidence="4" id="KW-0067">ATP-binding</keyword>
<feature type="transmembrane region" description="Helical" evidence="6">
    <location>
        <begin position="699"/>
        <end position="722"/>
    </location>
</feature>
<dbReference type="OrthoDB" id="8061355at2759"/>
<dbReference type="PANTHER" id="PTHR19229:SF36">
    <property type="entry name" value="ATP-BINDING CASSETTE SUB-FAMILY A MEMBER 2"/>
    <property type="match status" value="1"/>
</dbReference>
<keyword evidence="3" id="KW-0547">Nucleotide-binding</keyword>
<dbReference type="InterPro" id="IPR017871">
    <property type="entry name" value="ABC_transporter-like_CS"/>
</dbReference>
<name>X6NHZ7_RETFI</name>
<dbReference type="SMART" id="SM00382">
    <property type="entry name" value="AAA"/>
    <property type="match status" value="1"/>
</dbReference>
<accession>X6NHZ7</accession>
<evidence type="ECO:0000256" key="3">
    <source>
        <dbReference type="ARBA" id="ARBA00022741"/>
    </source>
</evidence>
<dbReference type="GO" id="GO:0005524">
    <property type="term" value="F:ATP binding"/>
    <property type="evidence" value="ECO:0007669"/>
    <property type="project" value="UniProtKB-KW"/>
</dbReference>
<keyword evidence="6" id="KW-0812">Transmembrane</keyword>